<gene>
    <name evidence="8" type="ORF">ADN01_00570</name>
</gene>
<comment type="caution">
    <text evidence="8">The sequence shown here is derived from an EMBL/GenBank/DDBJ whole genome shotgun (WGS) entry which is preliminary data.</text>
</comment>
<evidence type="ECO:0000256" key="7">
    <source>
        <dbReference type="SAM" id="Phobius"/>
    </source>
</evidence>
<dbReference type="Pfam" id="PF03773">
    <property type="entry name" value="ArsP_1"/>
    <property type="match status" value="1"/>
</dbReference>
<dbReference type="Proteomes" id="UP000050501">
    <property type="component" value="Unassembled WGS sequence"/>
</dbReference>
<protein>
    <recommendedName>
        <fullName evidence="10">Permease</fullName>
    </recommendedName>
</protein>
<keyword evidence="6 7" id="KW-0472">Membrane</keyword>
<dbReference type="AlphaFoldDB" id="A0A0P6Y2D7"/>
<feature type="transmembrane region" description="Helical" evidence="7">
    <location>
        <begin position="212"/>
        <end position="236"/>
    </location>
</feature>
<dbReference type="PATRIC" id="fig|229921.5.peg.3479"/>
<comment type="subcellular location">
    <subcellularLocation>
        <location evidence="1">Cell membrane</location>
        <topology evidence="1">Multi-pass membrane protein</topology>
    </subcellularLocation>
</comment>
<evidence type="ECO:0000256" key="3">
    <source>
        <dbReference type="ARBA" id="ARBA00022475"/>
    </source>
</evidence>
<feature type="transmembrane region" description="Helical" evidence="7">
    <location>
        <begin position="12"/>
        <end position="36"/>
    </location>
</feature>
<dbReference type="PANTHER" id="PTHR34184:SF4">
    <property type="entry name" value="UPF0718 PROTEIN YCGR"/>
    <property type="match status" value="1"/>
</dbReference>
<evidence type="ECO:0000313" key="9">
    <source>
        <dbReference type="Proteomes" id="UP000050501"/>
    </source>
</evidence>
<keyword evidence="4 7" id="KW-0812">Transmembrane</keyword>
<feature type="transmembrane region" description="Helical" evidence="7">
    <location>
        <begin position="90"/>
        <end position="113"/>
    </location>
</feature>
<accession>A0A0P6Y2D7</accession>
<evidence type="ECO:0000313" key="8">
    <source>
        <dbReference type="EMBL" id="KPL91857.1"/>
    </source>
</evidence>
<keyword evidence="9" id="KW-1185">Reference proteome</keyword>
<keyword evidence="3" id="KW-1003">Cell membrane</keyword>
<sequence>MAGAVRTAENLTAVFLGIFIEAAPFLLLGTLASGLVEVFVDRAAMAKLLPRSGWGAALGGSLLGLFFPVCECGVVPLTRRLFQKGLPLPMGVAFLLAAPVINPIVMASTLAAFGPGLVFWGRLGLTFLIASLTGLIFSRAGDMGEQLLPAAQPMSLNLSLEPQESSPVEPLLGAKIQRMLIIAVDEFFEMGRYLVVGVFLAAAMQTLVPRSALLGVSQGQLVSVVVMVALAVLLSICSTVDAFIALAFASTFTSGSVLAFLVFGPMVDIKSTLMFLRVFRKRTVAYLILLPLLMTLLAGTIFNLWAGG</sequence>
<proteinExistence type="inferred from homology"/>
<evidence type="ECO:0000256" key="1">
    <source>
        <dbReference type="ARBA" id="ARBA00004651"/>
    </source>
</evidence>
<feature type="transmembrane region" description="Helical" evidence="7">
    <location>
        <begin position="56"/>
        <end position="78"/>
    </location>
</feature>
<dbReference type="InterPro" id="IPR052923">
    <property type="entry name" value="UPF0718"/>
</dbReference>
<evidence type="ECO:0000256" key="2">
    <source>
        <dbReference type="ARBA" id="ARBA00006386"/>
    </source>
</evidence>
<name>A0A0P6Y2D7_9CHLR</name>
<keyword evidence="5 7" id="KW-1133">Transmembrane helix</keyword>
<dbReference type="STRING" id="229921.ADN01_00570"/>
<dbReference type="GO" id="GO:0005886">
    <property type="term" value="C:plasma membrane"/>
    <property type="evidence" value="ECO:0007669"/>
    <property type="project" value="UniProtKB-SubCell"/>
</dbReference>
<evidence type="ECO:0008006" key="10">
    <source>
        <dbReference type="Google" id="ProtNLM"/>
    </source>
</evidence>
<comment type="similarity">
    <text evidence="2">Belongs to the UPF0718 family.</text>
</comment>
<dbReference type="PANTHER" id="PTHR34184">
    <property type="entry name" value="UPF0718 PROTEIN YCGR"/>
    <property type="match status" value="1"/>
</dbReference>
<organism evidence="8 9">
    <name type="scientific">Levilinea saccharolytica</name>
    <dbReference type="NCBI Taxonomy" id="229921"/>
    <lineage>
        <taxon>Bacteria</taxon>
        <taxon>Bacillati</taxon>
        <taxon>Chloroflexota</taxon>
        <taxon>Anaerolineae</taxon>
        <taxon>Anaerolineales</taxon>
        <taxon>Anaerolineaceae</taxon>
        <taxon>Levilinea</taxon>
    </lineage>
</organism>
<feature type="transmembrane region" description="Helical" evidence="7">
    <location>
        <begin position="119"/>
        <end position="137"/>
    </location>
</feature>
<evidence type="ECO:0000256" key="5">
    <source>
        <dbReference type="ARBA" id="ARBA00022989"/>
    </source>
</evidence>
<dbReference type="EMBL" id="LGCM01000002">
    <property type="protein sequence ID" value="KPL91857.1"/>
    <property type="molecule type" value="Genomic_DNA"/>
</dbReference>
<reference evidence="8 9" key="1">
    <citation type="submission" date="2015-07" db="EMBL/GenBank/DDBJ databases">
        <title>Genome sequence of Levilinea saccharolytica DSM 16555.</title>
        <authorList>
            <person name="Hemp J."/>
            <person name="Ward L.M."/>
            <person name="Pace L.A."/>
            <person name="Fischer W.W."/>
        </authorList>
    </citation>
    <scope>NUCLEOTIDE SEQUENCE [LARGE SCALE GENOMIC DNA]</scope>
    <source>
        <strain evidence="8 9">KIBI-1</strain>
    </source>
</reference>
<evidence type="ECO:0000256" key="6">
    <source>
        <dbReference type="ARBA" id="ARBA00023136"/>
    </source>
</evidence>
<feature type="transmembrane region" description="Helical" evidence="7">
    <location>
        <begin position="284"/>
        <end position="306"/>
    </location>
</feature>
<evidence type="ECO:0000256" key="4">
    <source>
        <dbReference type="ARBA" id="ARBA00022692"/>
    </source>
</evidence>
<feature type="transmembrane region" description="Helical" evidence="7">
    <location>
        <begin position="242"/>
        <end position="263"/>
    </location>
</feature>
<dbReference type="InterPro" id="IPR005524">
    <property type="entry name" value="DUF318"/>
</dbReference>